<evidence type="ECO:0000256" key="2">
    <source>
        <dbReference type="PROSITE-ProRule" id="PRU00317"/>
    </source>
</evidence>
<dbReference type="Gene3D" id="1.25.10.10">
    <property type="entry name" value="Leucine-rich Repeat Variant"/>
    <property type="match status" value="1"/>
</dbReference>
<dbReference type="SUPFAM" id="SSF48371">
    <property type="entry name" value="ARM repeat"/>
    <property type="match status" value="1"/>
</dbReference>
<accession>A0A9W7GNK2</accession>
<gene>
    <name evidence="4" type="ORF">TrCOL_g13188</name>
</gene>
<evidence type="ECO:0000256" key="1">
    <source>
        <dbReference type="ARBA" id="ARBA00022737"/>
    </source>
</evidence>
<reference evidence="5" key="1">
    <citation type="journal article" date="2023" name="Commun. Biol.">
        <title>Genome analysis of Parmales, the sister group of diatoms, reveals the evolutionary specialization of diatoms from phago-mixotrophs to photoautotrophs.</title>
        <authorList>
            <person name="Ban H."/>
            <person name="Sato S."/>
            <person name="Yoshikawa S."/>
            <person name="Yamada K."/>
            <person name="Nakamura Y."/>
            <person name="Ichinomiya M."/>
            <person name="Sato N."/>
            <person name="Blanc-Mathieu R."/>
            <person name="Endo H."/>
            <person name="Kuwata A."/>
            <person name="Ogata H."/>
        </authorList>
    </citation>
    <scope>NUCLEOTIDE SEQUENCE [LARGE SCALE GENOMIC DNA]</scope>
</reference>
<dbReference type="PROSITE" id="PS50302">
    <property type="entry name" value="PUM"/>
    <property type="match status" value="5"/>
</dbReference>
<dbReference type="GO" id="GO:0005737">
    <property type="term" value="C:cytoplasm"/>
    <property type="evidence" value="ECO:0007669"/>
    <property type="project" value="TreeGrafter"/>
</dbReference>
<evidence type="ECO:0000313" key="5">
    <source>
        <dbReference type="Proteomes" id="UP001165065"/>
    </source>
</evidence>
<dbReference type="SMART" id="SM00025">
    <property type="entry name" value="Pumilio"/>
    <property type="match status" value="8"/>
</dbReference>
<feature type="domain" description="PUM-HD" evidence="3">
    <location>
        <begin position="22"/>
        <end position="359"/>
    </location>
</feature>
<feature type="repeat" description="Pumilio" evidence="2">
    <location>
        <begin position="45"/>
        <end position="81"/>
    </location>
</feature>
<sequence length="403" mass="45322">MSSSGEYEYFVDQGFGNEAATTQTAPLYDADILSAYKASLVVHPHYIGSDFLSFALDRHGSRLIQRHLSNCDQSTLSLIIQDAIPHLLTLSVDVFGNYIVQQMITNSKNMPPGILESLKNNLIPLCVDQHGCRVIQASFCHRTALDVIATELHNSGRLGEMTIHVYGNHIVQRIVQLTGPNNNGLGQLMEASMYTLSLDQFGCRFVQRMIEVGWVSPTNWDVKSLVNEKYGHYIIQHLLKHSSSVEKNKVFAQIVRLGVVPLCRQKYASNVIEKLVMNGDSEHVNYIIQSLEALDYDGVPFGAKLAKDQYGNYVVKKAVAAAGGERIKQMVEGNIWDGGASHYRVPISQQQYPQQAHWRQRQHFPSPPPALNVAAPHYQPPSYQHHHHLYQNSDPTYNQWYNG</sequence>
<keyword evidence="5" id="KW-1185">Reference proteome</keyword>
<feature type="repeat" description="Pumilio" evidence="2">
    <location>
        <begin position="187"/>
        <end position="227"/>
    </location>
</feature>
<organism evidence="4 5">
    <name type="scientific">Triparma columacea</name>
    <dbReference type="NCBI Taxonomy" id="722753"/>
    <lineage>
        <taxon>Eukaryota</taxon>
        <taxon>Sar</taxon>
        <taxon>Stramenopiles</taxon>
        <taxon>Ochrophyta</taxon>
        <taxon>Bolidophyceae</taxon>
        <taxon>Parmales</taxon>
        <taxon>Triparmaceae</taxon>
        <taxon>Triparma</taxon>
    </lineage>
</organism>
<dbReference type="OrthoDB" id="668540at2759"/>
<evidence type="ECO:0000259" key="3">
    <source>
        <dbReference type="PROSITE" id="PS50303"/>
    </source>
</evidence>
<dbReference type="Pfam" id="PF00806">
    <property type="entry name" value="PUF"/>
    <property type="match status" value="8"/>
</dbReference>
<feature type="repeat" description="Pumilio" evidence="2">
    <location>
        <begin position="293"/>
        <end position="332"/>
    </location>
</feature>
<dbReference type="AlphaFoldDB" id="A0A9W7GNK2"/>
<dbReference type="GO" id="GO:0003729">
    <property type="term" value="F:mRNA binding"/>
    <property type="evidence" value="ECO:0007669"/>
    <property type="project" value="TreeGrafter"/>
</dbReference>
<dbReference type="InterPro" id="IPR016024">
    <property type="entry name" value="ARM-type_fold"/>
</dbReference>
<dbReference type="PANTHER" id="PTHR12537:SF12">
    <property type="entry name" value="MATERNAL PROTEIN PUMILIO"/>
    <property type="match status" value="1"/>
</dbReference>
<dbReference type="InterPro" id="IPR033133">
    <property type="entry name" value="PUM-HD"/>
</dbReference>
<dbReference type="InterPro" id="IPR011989">
    <property type="entry name" value="ARM-like"/>
</dbReference>
<comment type="caution">
    <text evidence="4">The sequence shown here is derived from an EMBL/GenBank/DDBJ whole genome shotgun (WGS) entry which is preliminary data.</text>
</comment>
<protein>
    <recommendedName>
        <fullName evidence="3">PUM-HD domain-containing protein</fullName>
    </recommendedName>
</protein>
<dbReference type="EMBL" id="BRYA01000449">
    <property type="protein sequence ID" value="GMI48961.1"/>
    <property type="molecule type" value="Genomic_DNA"/>
</dbReference>
<dbReference type="Proteomes" id="UP001165065">
    <property type="component" value="Unassembled WGS sequence"/>
</dbReference>
<dbReference type="InterPro" id="IPR001313">
    <property type="entry name" value="Pumilio_RNA-bd_rpt"/>
</dbReference>
<evidence type="ECO:0000313" key="4">
    <source>
        <dbReference type="EMBL" id="GMI48961.1"/>
    </source>
</evidence>
<feature type="repeat" description="Pumilio" evidence="2">
    <location>
        <begin position="253"/>
        <end position="289"/>
    </location>
</feature>
<feature type="repeat" description="Pumilio" evidence="2">
    <location>
        <begin position="82"/>
        <end position="120"/>
    </location>
</feature>
<name>A0A9W7GNK2_9STRA</name>
<dbReference type="PROSITE" id="PS50303">
    <property type="entry name" value="PUM_HD"/>
    <property type="match status" value="1"/>
</dbReference>
<dbReference type="PANTHER" id="PTHR12537">
    <property type="entry name" value="RNA BINDING PROTEIN PUMILIO-RELATED"/>
    <property type="match status" value="1"/>
</dbReference>
<dbReference type="GO" id="GO:0010608">
    <property type="term" value="P:post-transcriptional regulation of gene expression"/>
    <property type="evidence" value="ECO:0007669"/>
    <property type="project" value="TreeGrafter"/>
</dbReference>
<proteinExistence type="predicted"/>
<keyword evidence="1" id="KW-0677">Repeat</keyword>